<dbReference type="InterPro" id="IPR039426">
    <property type="entry name" value="TonB-dep_rcpt-like"/>
</dbReference>
<dbReference type="PANTHER" id="PTHR32552">
    <property type="entry name" value="FERRICHROME IRON RECEPTOR-RELATED"/>
    <property type="match status" value="1"/>
</dbReference>
<gene>
    <name evidence="11" type="ORF">B1A_19256</name>
</gene>
<keyword evidence="6" id="KW-0406">Ion transport</keyword>
<keyword evidence="11" id="KW-0675">Receptor</keyword>
<keyword evidence="3" id="KW-0410">Iron transport</keyword>
<comment type="subcellular location">
    <subcellularLocation>
        <location evidence="1">Cell outer membrane</location>
        <topology evidence="1">Multi-pass membrane protein</topology>
    </subcellularLocation>
</comment>
<evidence type="ECO:0000256" key="4">
    <source>
        <dbReference type="ARBA" id="ARBA00022692"/>
    </source>
</evidence>
<evidence type="ECO:0000256" key="5">
    <source>
        <dbReference type="ARBA" id="ARBA00023004"/>
    </source>
</evidence>
<dbReference type="GO" id="GO:0009279">
    <property type="term" value="C:cell outer membrane"/>
    <property type="evidence" value="ECO:0007669"/>
    <property type="project" value="UniProtKB-SubCell"/>
</dbReference>
<dbReference type="SUPFAM" id="SSF56935">
    <property type="entry name" value="Porins"/>
    <property type="match status" value="1"/>
</dbReference>
<name>T0YLM6_9ZZZZ</name>
<organism evidence="11">
    <name type="scientific">mine drainage metagenome</name>
    <dbReference type="NCBI Taxonomy" id="410659"/>
    <lineage>
        <taxon>unclassified sequences</taxon>
        <taxon>metagenomes</taxon>
        <taxon>ecological metagenomes</taxon>
    </lineage>
</organism>
<reference evidence="11" key="2">
    <citation type="journal article" date="2014" name="ISME J.">
        <title>Microbial stratification in low pH oxic and suboxic macroscopic growths along an acid mine drainage.</title>
        <authorList>
            <person name="Mendez-Garcia C."/>
            <person name="Mesa V."/>
            <person name="Sprenger R.R."/>
            <person name="Richter M."/>
            <person name="Diez M.S."/>
            <person name="Solano J."/>
            <person name="Bargiela R."/>
            <person name="Golyshina O.V."/>
            <person name="Manteca A."/>
            <person name="Ramos J.L."/>
            <person name="Gallego J.R."/>
            <person name="Llorente I."/>
            <person name="Martins Dos Santos V.A."/>
            <person name="Jensen O.N."/>
            <person name="Pelaez A.I."/>
            <person name="Sanchez J."/>
            <person name="Ferrer M."/>
        </authorList>
    </citation>
    <scope>NUCLEOTIDE SEQUENCE</scope>
</reference>
<keyword evidence="7" id="KW-0798">TonB box</keyword>
<sequence>SVSYDIVPKVLTITGGMRYYDMYDGVAGGDFGSFGCKQFSTTTYFGRCLHSNGVNLNAQVPNSQVLTGHLGRANLSWHITPDVMVYYTYSQGYRPGGFNRGAKALLPGPDGVDQYITPKAYTTDLLTNNEVGWKSEWFEHHLLVNGALYQEHVGQCADGAVLPL</sequence>
<evidence type="ECO:0000256" key="9">
    <source>
        <dbReference type="ARBA" id="ARBA00023237"/>
    </source>
</evidence>
<dbReference type="InterPro" id="IPR000531">
    <property type="entry name" value="Beta-barrel_TonB"/>
</dbReference>
<proteinExistence type="predicted"/>
<evidence type="ECO:0000256" key="3">
    <source>
        <dbReference type="ARBA" id="ARBA00022496"/>
    </source>
</evidence>
<feature type="non-terminal residue" evidence="11">
    <location>
        <position position="1"/>
    </location>
</feature>
<evidence type="ECO:0000256" key="8">
    <source>
        <dbReference type="ARBA" id="ARBA00023136"/>
    </source>
</evidence>
<evidence type="ECO:0000313" key="11">
    <source>
        <dbReference type="EMBL" id="EQD32807.1"/>
    </source>
</evidence>
<evidence type="ECO:0000256" key="2">
    <source>
        <dbReference type="ARBA" id="ARBA00022448"/>
    </source>
</evidence>
<feature type="non-terminal residue" evidence="11">
    <location>
        <position position="164"/>
    </location>
</feature>
<evidence type="ECO:0000259" key="10">
    <source>
        <dbReference type="Pfam" id="PF00593"/>
    </source>
</evidence>
<dbReference type="EMBL" id="AUZX01014206">
    <property type="protein sequence ID" value="EQD32807.1"/>
    <property type="molecule type" value="Genomic_DNA"/>
</dbReference>
<keyword evidence="9" id="KW-0998">Cell outer membrane</keyword>
<dbReference type="Gene3D" id="2.40.170.20">
    <property type="entry name" value="TonB-dependent receptor, beta-barrel domain"/>
    <property type="match status" value="1"/>
</dbReference>
<dbReference type="AlphaFoldDB" id="T0YLM6"/>
<dbReference type="InterPro" id="IPR036942">
    <property type="entry name" value="Beta-barrel_TonB_sf"/>
</dbReference>
<keyword evidence="2" id="KW-0813">Transport</keyword>
<feature type="domain" description="TonB-dependent receptor-like beta-barrel" evidence="10">
    <location>
        <begin position="11"/>
        <end position="152"/>
    </location>
</feature>
<dbReference type="Pfam" id="PF00593">
    <property type="entry name" value="TonB_dep_Rec_b-barrel"/>
    <property type="match status" value="1"/>
</dbReference>
<keyword evidence="8" id="KW-0472">Membrane</keyword>
<dbReference type="PANTHER" id="PTHR32552:SF81">
    <property type="entry name" value="TONB-DEPENDENT OUTER MEMBRANE RECEPTOR"/>
    <property type="match status" value="1"/>
</dbReference>
<evidence type="ECO:0000256" key="7">
    <source>
        <dbReference type="ARBA" id="ARBA00023077"/>
    </source>
</evidence>
<protein>
    <submittedName>
        <fullName evidence="11">TonB-dependent receptor</fullName>
    </submittedName>
</protein>
<keyword evidence="5" id="KW-0408">Iron</keyword>
<accession>T0YLM6</accession>
<evidence type="ECO:0000256" key="6">
    <source>
        <dbReference type="ARBA" id="ARBA00023065"/>
    </source>
</evidence>
<keyword evidence="4" id="KW-0812">Transmembrane</keyword>
<evidence type="ECO:0000256" key="1">
    <source>
        <dbReference type="ARBA" id="ARBA00004571"/>
    </source>
</evidence>
<comment type="caution">
    <text evidence="11">The sequence shown here is derived from an EMBL/GenBank/DDBJ whole genome shotgun (WGS) entry which is preliminary data.</text>
</comment>
<dbReference type="GO" id="GO:0006826">
    <property type="term" value="P:iron ion transport"/>
    <property type="evidence" value="ECO:0007669"/>
    <property type="project" value="UniProtKB-KW"/>
</dbReference>
<reference evidence="11" key="1">
    <citation type="submission" date="2013-08" db="EMBL/GenBank/DDBJ databases">
        <authorList>
            <person name="Mendez C."/>
            <person name="Richter M."/>
            <person name="Ferrer M."/>
            <person name="Sanchez J."/>
        </authorList>
    </citation>
    <scope>NUCLEOTIDE SEQUENCE</scope>
</reference>